<feature type="transmembrane region" description="Helical" evidence="2">
    <location>
        <begin position="334"/>
        <end position="352"/>
    </location>
</feature>
<dbReference type="AlphaFoldDB" id="A0A1M5C2I0"/>
<keyword evidence="2" id="KW-0812">Transmembrane</keyword>
<dbReference type="PANTHER" id="PTHR38434:SF1">
    <property type="entry name" value="BLL2549 PROTEIN"/>
    <property type="match status" value="1"/>
</dbReference>
<feature type="transmembrane region" description="Helical" evidence="2">
    <location>
        <begin position="117"/>
        <end position="136"/>
    </location>
</feature>
<feature type="transmembrane region" description="Helical" evidence="2">
    <location>
        <begin position="382"/>
        <end position="397"/>
    </location>
</feature>
<feature type="transmembrane region" description="Helical" evidence="2">
    <location>
        <begin position="94"/>
        <end position="110"/>
    </location>
</feature>
<feature type="transmembrane region" description="Helical" evidence="2">
    <location>
        <begin position="358"/>
        <end position="375"/>
    </location>
</feature>
<dbReference type="Pfam" id="PF10101">
    <property type="entry name" value="DUF2339"/>
    <property type="match status" value="1"/>
</dbReference>
<feature type="transmembrane region" description="Helical" evidence="2">
    <location>
        <begin position="218"/>
        <end position="237"/>
    </location>
</feature>
<evidence type="ECO:0000313" key="4">
    <source>
        <dbReference type="Proteomes" id="UP000184368"/>
    </source>
</evidence>
<feature type="transmembrane region" description="Helical" evidence="2">
    <location>
        <begin position="142"/>
        <end position="164"/>
    </location>
</feature>
<feature type="transmembrane region" description="Helical" evidence="2">
    <location>
        <begin position="243"/>
        <end position="263"/>
    </location>
</feature>
<reference evidence="3 4" key="1">
    <citation type="submission" date="2016-11" db="EMBL/GenBank/DDBJ databases">
        <authorList>
            <person name="Jaros S."/>
            <person name="Januszkiewicz K."/>
            <person name="Wedrychowicz H."/>
        </authorList>
    </citation>
    <scope>NUCLEOTIDE SEQUENCE [LARGE SCALE GENOMIC DNA]</scope>
    <source>
        <strain evidence="3 4">DSM 26897</strain>
    </source>
</reference>
<keyword evidence="4" id="KW-1185">Reference proteome</keyword>
<feature type="coiled-coil region" evidence="1">
    <location>
        <begin position="2"/>
        <end position="33"/>
    </location>
</feature>
<dbReference type="PANTHER" id="PTHR38434">
    <property type="entry name" value="BLL2549 PROTEIN"/>
    <property type="match status" value="1"/>
</dbReference>
<proteinExistence type="predicted"/>
<feature type="transmembrane region" description="Helical" evidence="2">
    <location>
        <begin position="171"/>
        <end position="187"/>
    </location>
</feature>
<accession>A0A1M5C2I0</accession>
<keyword evidence="2" id="KW-1133">Transmembrane helix</keyword>
<name>A0A1M5C2I0_9BACT</name>
<evidence type="ECO:0000313" key="3">
    <source>
        <dbReference type="EMBL" id="SHF48866.1"/>
    </source>
</evidence>
<feature type="transmembrane region" description="Helical" evidence="2">
    <location>
        <begin position="61"/>
        <end position="82"/>
    </location>
</feature>
<dbReference type="Proteomes" id="UP000184368">
    <property type="component" value="Unassembled WGS sequence"/>
</dbReference>
<dbReference type="STRING" id="1302690.BUE76_18250"/>
<feature type="transmembrane region" description="Helical" evidence="2">
    <location>
        <begin position="409"/>
        <end position="426"/>
    </location>
</feature>
<evidence type="ECO:0000256" key="1">
    <source>
        <dbReference type="SAM" id="Coils"/>
    </source>
</evidence>
<organism evidence="3 4">
    <name type="scientific">Cnuella takakiae</name>
    <dbReference type="NCBI Taxonomy" id="1302690"/>
    <lineage>
        <taxon>Bacteria</taxon>
        <taxon>Pseudomonadati</taxon>
        <taxon>Bacteroidota</taxon>
        <taxon>Chitinophagia</taxon>
        <taxon>Chitinophagales</taxon>
        <taxon>Chitinophagaceae</taxon>
        <taxon>Cnuella</taxon>
    </lineage>
</organism>
<keyword evidence="1" id="KW-0175">Coiled coil</keyword>
<feature type="transmembrane region" description="Helical" evidence="2">
    <location>
        <begin position="193"/>
        <end position="211"/>
    </location>
</feature>
<dbReference type="EMBL" id="FQUO01000008">
    <property type="protein sequence ID" value="SHF48866.1"/>
    <property type="molecule type" value="Genomic_DNA"/>
</dbReference>
<feature type="transmembrane region" description="Helical" evidence="2">
    <location>
        <begin position="304"/>
        <end position="322"/>
    </location>
</feature>
<evidence type="ECO:0000256" key="2">
    <source>
        <dbReference type="SAM" id="Phobius"/>
    </source>
</evidence>
<feature type="transmembrane region" description="Helical" evidence="2">
    <location>
        <begin position="275"/>
        <end position="298"/>
    </location>
</feature>
<dbReference type="InterPro" id="IPR019286">
    <property type="entry name" value="DUF2339_TM"/>
</dbReference>
<gene>
    <name evidence="3" type="ORF">SAMN05444008_108202</name>
</gene>
<protein>
    <submittedName>
        <fullName evidence="3">Predicted membrane protein</fullName>
    </submittedName>
</protein>
<sequence length="436" mass="49310">MVRQLRSELVSIEQELRQQYARLQQVQQQLEQIDPQGANQWKAPGKAPASRSVENFIGLKLIHLVGIVVLVIGLSIGVKYAFDQNLISETTRILLAYAAGLVLGGLSFRLKEKYQGFSAILFSGAMATLYFTTYAAHVYYGFLSFGVVFAVMVLFTVFTAYQALRYNRREIALLGMVGAYAIPFLISRNAERADLFFAYMLLINSGVWFLSYRKGWNLVGQVAQLLTWLLFLGWASTRYRTEQAGVAFLYLTAFFLLFSLVNLGPRRQQQPMDRLVIYTQLANNLAAFWSALFVVSPALQVEKLAPVALVFSLVAAVQGFFFQKRFSQAPSLANTHYLLATGLLVMAIAWYFDGLQVTFIWLLLSVGLFLLGVTLKDKWWRLASLGLMALTLLKLLLLDSQRFTAGQKVAAYITLGLLLLVVSFFYQKFRQKWFEE</sequence>
<keyword evidence="2" id="KW-0472">Membrane</keyword>